<feature type="compositionally biased region" description="Low complexity" evidence="1">
    <location>
        <begin position="113"/>
        <end position="156"/>
    </location>
</feature>
<dbReference type="HOGENOM" id="CLU_058113_0_0_1"/>
<reference evidence="2 3" key="2">
    <citation type="journal article" date="2007" name="PLoS Biol.">
        <title>Principles of genome evolution in the Drosophila melanogaster species group.</title>
        <authorList>
            <person name="Ranz J.M."/>
            <person name="Maurin D."/>
            <person name="Chan Y.S."/>
            <person name="von Grotthuss M."/>
            <person name="Hillier L.W."/>
            <person name="Roote J."/>
            <person name="Ashburner M."/>
            <person name="Bergman C.M."/>
        </authorList>
    </citation>
    <scope>NUCLEOTIDE SEQUENCE [LARGE SCALE GENOMIC DNA]</scope>
    <source>
        <strain evidence="3">Tai18E2 / Tucson 14021-0261.01</strain>
    </source>
</reference>
<feature type="compositionally biased region" description="Acidic residues" evidence="1">
    <location>
        <begin position="283"/>
        <end position="308"/>
    </location>
</feature>
<organism evidence="2 3">
    <name type="scientific">Drosophila yakuba</name>
    <name type="common">Fruit fly</name>
    <dbReference type="NCBI Taxonomy" id="7245"/>
    <lineage>
        <taxon>Eukaryota</taxon>
        <taxon>Metazoa</taxon>
        <taxon>Ecdysozoa</taxon>
        <taxon>Arthropoda</taxon>
        <taxon>Hexapoda</taxon>
        <taxon>Insecta</taxon>
        <taxon>Pterygota</taxon>
        <taxon>Neoptera</taxon>
        <taxon>Endopterygota</taxon>
        <taxon>Diptera</taxon>
        <taxon>Brachycera</taxon>
        <taxon>Muscomorpha</taxon>
        <taxon>Ephydroidea</taxon>
        <taxon>Drosophilidae</taxon>
        <taxon>Drosophila</taxon>
        <taxon>Sophophora</taxon>
    </lineage>
</organism>
<evidence type="ECO:0000313" key="3">
    <source>
        <dbReference type="Proteomes" id="UP000002282"/>
    </source>
</evidence>
<name>B4PX27_DROYA</name>
<dbReference type="AlphaFoldDB" id="B4PX27"/>
<dbReference type="eggNOG" id="ENOG502TCCR">
    <property type="taxonomic scope" value="Eukaryota"/>
</dbReference>
<keyword evidence="3" id="KW-1185">Reference proteome</keyword>
<proteinExistence type="predicted"/>
<feature type="region of interest" description="Disordered" evidence="1">
    <location>
        <begin position="95"/>
        <end position="177"/>
    </location>
</feature>
<feature type="compositionally biased region" description="Low complexity" evidence="1">
    <location>
        <begin position="254"/>
        <end position="276"/>
    </location>
</feature>
<accession>B4PX27</accession>
<dbReference type="OrthoDB" id="7869404at2759"/>
<feature type="region of interest" description="Disordered" evidence="1">
    <location>
        <begin position="254"/>
        <end position="342"/>
    </location>
</feature>
<feature type="compositionally biased region" description="Polar residues" evidence="1">
    <location>
        <begin position="329"/>
        <end position="342"/>
    </location>
</feature>
<feature type="compositionally biased region" description="Pro residues" evidence="1">
    <location>
        <begin position="157"/>
        <end position="166"/>
    </location>
</feature>
<evidence type="ECO:0000256" key="1">
    <source>
        <dbReference type="SAM" id="MobiDB-lite"/>
    </source>
</evidence>
<dbReference type="Proteomes" id="UP000002282">
    <property type="component" value="Chromosome X"/>
</dbReference>
<reference evidence="2 3" key="1">
    <citation type="journal article" date="2007" name="Nature">
        <title>Evolution of genes and genomes on the Drosophila phylogeny.</title>
        <authorList>
            <consortium name="Drosophila 12 Genomes Consortium"/>
            <person name="Clark A.G."/>
            <person name="Eisen M.B."/>
            <person name="Smith D.R."/>
            <person name="Bergman C.M."/>
            <person name="Oliver B."/>
            <person name="Markow T.A."/>
            <person name="Kaufman T.C."/>
            <person name="Kellis M."/>
            <person name="Gelbart W."/>
            <person name="Iyer V.N."/>
            <person name="Pollard D.A."/>
            <person name="Sackton T.B."/>
            <person name="Larracuente A.M."/>
            <person name="Singh N.D."/>
            <person name="Abad J.P."/>
            <person name="Abt D.N."/>
            <person name="Adryan B."/>
            <person name="Aguade M."/>
            <person name="Akashi H."/>
            <person name="Anderson W.W."/>
            <person name="Aquadro C.F."/>
            <person name="Ardell D.H."/>
            <person name="Arguello R."/>
            <person name="Artieri C.G."/>
            <person name="Barbash D.A."/>
            <person name="Barker D."/>
            <person name="Barsanti P."/>
            <person name="Batterham P."/>
            <person name="Batzoglou S."/>
            <person name="Begun D."/>
            <person name="Bhutkar A."/>
            <person name="Blanco E."/>
            <person name="Bosak S.A."/>
            <person name="Bradley R.K."/>
            <person name="Brand A.D."/>
            <person name="Brent M.R."/>
            <person name="Brooks A.N."/>
            <person name="Brown R.H."/>
            <person name="Butlin R.K."/>
            <person name="Caggese C."/>
            <person name="Calvi B.R."/>
            <person name="Bernardo de Carvalho A."/>
            <person name="Caspi A."/>
            <person name="Castrezana S."/>
            <person name="Celniker S.E."/>
            <person name="Chang J.L."/>
            <person name="Chapple C."/>
            <person name="Chatterji S."/>
            <person name="Chinwalla A."/>
            <person name="Civetta A."/>
            <person name="Clifton S.W."/>
            <person name="Comeron J.M."/>
            <person name="Costello J.C."/>
            <person name="Coyne J.A."/>
            <person name="Daub J."/>
            <person name="David R.G."/>
            <person name="Delcher A.L."/>
            <person name="Delehaunty K."/>
            <person name="Do C.B."/>
            <person name="Ebling H."/>
            <person name="Edwards K."/>
            <person name="Eickbush T."/>
            <person name="Evans J.D."/>
            <person name="Filipski A."/>
            <person name="Findeiss S."/>
            <person name="Freyhult E."/>
            <person name="Fulton L."/>
            <person name="Fulton R."/>
            <person name="Garcia A.C."/>
            <person name="Gardiner A."/>
            <person name="Garfield D.A."/>
            <person name="Garvin B.E."/>
            <person name="Gibson G."/>
            <person name="Gilbert D."/>
            <person name="Gnerre S."/>
            <person name="Godfrey J."/>
            <person name="Good R."/>
            <person name="Gotea V."/>
            <person name="Gravely B."/>
            <person name="Greenberg A.J."/>
            <person name="Griffiths-Jones S."/>
            <person name="Gross S."/>
            <person name="Guigo R."/>
            <person name="Gustafson E.A."/>
            <person name="Haerty W."/>
            <person name="Hahn M.W."/>
            <person name="Halligan D.L."/>
            <person name="Halpern A.L."/>
            <person name="Halter G.M."/>
            <person name="Han M.V."/>
            <person name="Heger A."/>
            <person name="Hillier L."/>
            <person name="Hinrichs A.S."/>
            <person name="Holmes I."/>
            <person name="Hoskins R.A."/>
            <person name="Hubisz M.J."/>
            <person name="Hultmark D."/>
            <person name="Huntley M.A."/>
            <person name="Jaffe D.B."/>
            <person name="Jagadeeshan S."/>
            <person name="Jeck W.R."/>
            <person name="Johnson J."/>
            <person name="Jones C.D."/>
            <person name="Jordan W.C."/>
            <person name="Karpen G.H."/>
            <person name="Kataoka E."/>
            <person name="Keightley P.D."/>
            <person name="Kheradpour P."/>
            <person name="Kirkness E.F."/>
            <person name="Koerich L.B."/>
            <person name="Kristiansen K."/>
            <person name="Kudrna D."/>
            <person name="Kulathinal R.J."/>
            <person name="Kumar S."/>
            <person name="Kwok R."/>
            <person name="Lander E."/>
            <person name="Langley C.H."/>
            <person name="Lapoint R."/>
            <person name="Lazzaro B.P."/>
            <person name="Lee S.J."/>
            <person name="Levesque L."/>
            <person name="Li R."/>
            <person name="Lin C.F."/>
            <person name="Lin M.F."/>
            <person name="Lindblad-Toh K."/>
            <person name="Llopart A."/>
            <person name="Long M."/>
            <person name="Low L."/>
            <person name="Lozovsky E."/>
            <person name="Lu J."/>
            <person name="Luo M."/>
            <person name="Machado C.A."/>
            <person name="Makalowski W."/>
            <person name="Marzo M."/>
            <person name="Matsuda M."/>
            <person name="Matzkin L."/>
            <person name="McAllister B."/>
            <person name="McBride C.S."/>
            <person name="McKernan B."/>
            <person name="McKernan K."/>
            <person name="Mendez-Lago M."/>
            <person name="Minx P."/>
            <person name="Mollenhauer M.U."/>
            <person name="Montooth K."/>
            <person name="Mount S.M."/>
            <person name="Mu X."/>
            <person name="Myers E."/>
            <person name="Negre B."/>
            <person name="Newfeld S."/>
            <person name="Nielsen R."/>
            <person name="Noor M.A."/>
            <person name="O'Grady P."/>
            <person name="Pachter L."/>
            <person name="Papaceit M."/>
            <person name="Parisi M.J."/>
            <person name="Parisi M."/>
            <person name="Parts L."/>
            <person name="Pedersen J.S."/>
            <person name="Pesole G."/>
            <person name="Phillippy A.M."/>
            <person name="Ponting C.P."/>
            <person name="Pop M."/>
            <person name="Porcelli D."/>
            <person name="Powell J.R."/>
            <person name="Prohaska S."/>
            <person name="Pruitt K."/>
            <person name="Puig M."/>
            <person name="Quesneville H."/>
            <person name="Ram K.R."/>
            <person name="Rand D."/>
            <person name="Rasmussen M.D."/>
            <person name="Reed L.K."/>
            <person name="Reenan R."/>
            <person name="Reily A."/>
            <person name="Remington K.A."/>
            <person name="Rieger T.T."/>
            <person name="Ritchie M.G."/>
            <person name="Robin C."/>
            <person name="Rogers Y.H."/>
            <person name="Rohde C."/>
            <person name="Rozas J."/>
            <person name="Rubenfield M.J."/>
            <person name="Ruiz A."/>
            <person name="Russo S."/>
            <person name="Salzberg S.L."/>
            <person name="Sanchez-Gracia A."/>
            <person name="Saranga D.J."/>
            <person name="Sato H."/>
            <person name="Schaeffer S.W."/>
            <person name="Schatz M.C."/>
            <person name="Schlenke T."/>
            <person name="Schwartz R."/>
            <person name="Segarra C."/>
            <person name="Singh R.S."/>
            <person name="Sirot L."/>
            <person name="Sirota M."/>
            <person name="Sisneros N.B."/>
            <person name="Smith C.D."/>
            <person name="Smith T.F."/>
            <person name="Spieth J."/>
            <person name="Stage D.E."/>
            <person name="Stark A."/>
            <person name="Stephan W."/>
            <person name="Strausberg R.L."/>
            <person name="Strempel S."/>
            <person name="Sturgill D."/>
            <person name="Sutton G."/>
            <person name="Sutton G.G."/>
            <person name="Tao W."/>
            <person name="Teichmann S."/>
            <person name="Tobari Y.N."/>
            <person name="Tomimura Y."/>
            <person name="Tsolas J.M."/>
            <person name="Valente V.L."/>
            <person name="Venter E."/>
            <person name="Venter J.C."/>
            <person name="Vicario S."/>
            <person name="Vieira F.G."/>
            <person name="Vilella A.J."/>
            <person name="Villasante A."/>
            <person name="Walenz B."/>
            <person name="Wang J."/>
            <person name="Wasserman M."/>
            <person name="Watts T."/>
            <person name="Wilson D."/>
            <person name="Wilson R.K."/>
            <person name="Wing R.A."/>
            <person name="Wolfner M.F."/>
            <person name="Wong A."/>
            <person name="Wong G.K."/>
            <person name="Wu C.I."/>
            <person name="Wu G."/>
            <person name="Yamamoto D."/>
            <person name="Yang H.P."/>
            <person name="Yang S.P."/>
            <person name="Yorke J.A."/>
            <person name="Yoshida K."/>
            <person name="Zdobnov E."/>
            <person name="Zhang P."/>
            <person name="Zhang Y."/>
            <person name="Zimin A.V."/>
            <person name="Baldwin J."/>
            <person name="Abdouelleil A."/>
            <person name="Abdulkadir J."/>
            <person name="Abebe A."/>
            <person name="Abera B."/>
            <person name="Abreu J."/>
            <person name="Acer S.C."/>
            <person name="Aftuck L."/>
            <person name="Alexander A."/>
            <person name="An P."/>
            <person name="Anderson E."/>
            <person name="Anderson S."/>
            <person name="Arachi H."/>
            <person name="Azer M."/>
            <person name="Bachantsang P."/>
            <person name="Barry A."/>
            <person name="Bayul T."/>
            <person name="Berlin A."/>
            <person name="Bessette D."/>
            <person name="Bloom T."/>
            <person name="Blye J."/>
            <person name="Boguslavskiy L."/>
            <person name="Bonnet C."/>
            <person name="Boukhgalter B."/>
            <person name="Bourzgui I."/>
            <person name="Brown A."/>
            <person name="Cahill P."/>
            <person name="Channer S."/>
            <person name="Cheshatsang Y."/>
            <person name="Chuda L."/>
            <person name="Citroen M."/>
            <person name="Collymore A."/>
            <person name="Cooke P."/>
            <person name="Costello M."/>
            <person name="D'Aco K."/>
            <person name="Daza R."/>
            <person name="De Haan G."/>
            <person name="DeGray S."/>
            <person name="DeMaso C."/>
            <person name="Dhargay N."/>
            <person name="Dooley K."/>
            <person name="Dooley E."/>
            <person name="Doricent M."/>
            <person name="Dorje P."/>
            <person name="Dorjee K."/>
            <person name="Dupes A."/>
            <person name="Elong R."/>
            <person name="Falk J."/>
            <person name="Farina A."/>
            <person name="Faro S."/>
            <person name="Ferguson D."/>
            <person name="Fisher S."/>
            <person name="Foley C.D."/>
            <person name="Franke A."/>
            <person name="Friedrich D."/>
            <person name="Gadbois L."/>
            <person name="Gearin G."/>
            <person name="Gearin C.R."/>
            <person name="Giannoukos G."/>
            <person name="Goode T."/>
            <person name="Graham J."/>
            <person name="Grandbois E."/>
            <person name="Grewal S."/>
            <person name="Gyaltsen K."/>
            <person name="Hafez N."/>
            <person name="Hagos B."/>
            <person name="Hall J."/>
            <person name="Henson C."/>
            <person name="Hollinger A."/>
            <person name="Honan T."/>
            <person name="Huard M.D."/>
            <person name="Hughes L."/>
            <person name="Hurhula B."/>
            <person name="Husby M.E."/>
            <person name="Kamat A."/>
            <person name="Kanga B."/>
            <person name="Kashin S."/>
            <person name="Khazanovich D."/>
            <person name="Kisner P."/>
            <person name="Lance K."/>
            <person name="Lara M."/>
            <person name="Lee W."/>
            <person name="Lennon N."/>
            <person name="Letendre F."/>
            <person name="LeVine R."/>
            <person name="Lipovsky A."/>
            <person name="Liu X."/>
            <person name="Liu J."/>
            <person name="Liu S."/>
            <person name="Lokyitsang T."/>
            <person name="Lokyitsang Y."/>
            <person name="Lubonja R."/>
            <person name="Lui A."/>
            <person name="MacDonald P."/>
            <person name="Magnisalis V."/>
            <person name="Maru K."/>
            <person name="Matthews C."/>
            <person name="McCusker W."/>
            <person name="McDonough S."/>
            <person name="Mehta T."/>
            <person name="Meldrim J."/>
            <person name="Meneus L."/>
            <person name="Mihai O."/>
            <person name="Mihalev A."/>
            <person name="Mihova T."/>
            <person name="Mittelman R."/>
            <person name="Mlenga V."/>
            <person name="Montmayeur A."/>
            <person name="Mulrain L."/>
            <person name="Navidi A."/>
            <person name="Naylor J."/>
            <person name="Negash T."/>
            <person name="Nguyen T."/>
            <person name="Nguyen N."/>
            <person name="Nicol R."/>
            <person name="Norbu C."/>
            <person name="Norbu N."/>
            <person name="Novod N."/>
            <person name="O'Neill B."/>
            <person name="Osman S."/>
            <person name="Markiewicz E."/>
            <person name="Oyono O.L."/>
            <person name="Patti C."/>
            <person name="Phunkhang P."/>
            <person name="Pierre F."/>
            <person name="Priest M."/>
            <person name="Raghuraman S."/>
            <person name="Rege F."/>
            <person name="Reyes R."/>
            <person name="Rise C."/>
            <person name="Rogov P."/>
            <person name="Ross K."/>
            <person name="Ryan E."/>
            <person name="Settipalli S."/>
            <person name="Shea T."/>
            <person name="Sherpa N."/>
            <person name="Shi L."/>
            <person name="Shih D."/>
            <person name="Sparrow T."/>
            <person name="Spaulding J."/>
            <person name="Stalker J."/>
            <person name="Stange-Thomann N."/>
            <person name="Stavropoulos S."/>
            <person name="Stone C."/>
            <person name="Strader C."/>
            <person name="Tesfaye S."/>
            <person name="Thomson T."/>
            <person name="Thoulutsang Y."/>
            <person name="Thoulutsang D."/>
            <person name="Topham K."/>
            <person name="Topping I."/>
            <person name="Tsamla T."/>
            <person name="Vassiliev H."/>
            <person name="Vo A."/>
            <person name="Wangchuk T."/>
            <person name="Wangdi T."/>
            <person name="Weiand M."/>
            <person name="Wilkinson J."/>
            <person name="Wilson A."/>
            <person name="Yadav S."/>
            <person name="Young G."/>
            <person name="Yu Q."/>
            <person name="Zembek L."/>
            <person name="Zhong D."/>
            <person name="Zimmer A."/>
            <person name="Zwirko Z."/>
            <person name="Jaffe D.B."/>
            <person name="Alvarez P."/>
            <person name="Brockman W."/>
            <person name="Butler J."/>
            <person name="Chin C."/>
            <person name="Gnerre S."/>
            <person name="Grabherr M."/>
            <person name="Kleber M."/>
            <person name="Mauceli E."/>
            <person name="MacCallum I."/>
        </authorList>
    </citation>
    <scope>NUCLEOTIDE SEQUENCE [LARGE SCALE GENOMIC DNA]</scope>
    <source>
        <strain evidence="3">Tai18E2 / Tucson 14021-0261.01</strain>
    </source>
</reference>
<dbReference type="EMBL" id="CM000162">
    <property type="protein sequence ID" value="EDX00813.2"/>
    <property type="molecule type" value="Genomic_DNA"/>
</dbReference>
<gene>
    <name evidence="2" type="primary">Dyak\GE16572</name>
    <name evidence="2" type="synonym">dyak_GLEANR_17980</name>
    <name evidence="2" type="synonym">GE16572</name>
    <name evidence="2" type="ORF">Dyak_GE16572</name>
</gene>
<protein>
    <submittedName>
        <fullName evidence="2">Uncharacterized protein</fullName>
    </submittedName>
</protein>
<dbReference type="KEGG" id="dya:Dyak_GE16572"/>
<sequence length="342" mass="36765">MHLFGLPTVQRLLVAEDNNVSKQSRRIARFSLTCIYRETREPGGGQILQQIPLTYFRTYTYQPLAPGFFGFGAAQTPLLPGAQYDPYGMTSYAAARRHDSASRQEVTAPAELTSAPSSARTTSTTAAPTTTSTTTTTTPAPTTRTSTTTTSTTTTTTPPPVPPPPQSTSSSFSEGSTSGLLRFGEYPAYNRRVSNLYNARPQYPYPDYFNYQQMPQQQSIAAVSEHGGVSSNSRIQFVPCMCPVSMPSFVSSASSTAATLPPQPSTSSTSFVSQPAARHMEGQELEAEADGETDNEGEEEAEDEEQGQEQDQGQKQTPGGLEDGASKAQLETQDMTSDDSAV</sequence>
<evidence type="ECO:0000313" key="2">
    <source>
        <dbReference type="EMBL" id="EDX00813.2"/>
    </source>
</evidence>